<evidence type="ECO:0000313" key="2">
    <source>
        <dbReference type="EMBL" id="RGC11341.1"/>
    </source>
</evidence>
<reference evidence="2 3" key="1">
    <citation type="submission" date="2018-08" db="EMBL/GenBank/DDBJ databases">
        <title>A genome reference for cultivated species of the human gut microbiota.</title>
        <authorList>
            <person name="Zou Y."/>
            <person name="Xue W."/>
            <person name="Luo G."/>
        </authorList>
    </citation>
    <scope>NUCLEOTIDE SEQUENCE [LARGE SCALE GENOMIC DNA]</scope>
    <source>
        <strain evidence="2 3">OF01-2LB</strain>
    </source>
</reference>
<dbReference type="AlphaFoldDB" id="A0A3E2VKS2"/>
<gene>
    <name evidence="2" type="ORF">DXA38_18240</name>
</gene>
<feature type="chain" id="PRO_5039685548" evidence="1">
    <location>
        <begin position="19"/>
        <end position="419"/>
    </location>
</feature>
<organism evidence="2 3">
    <name type="scientific">Clostridium innocuum</name>
    <dbReference type="NCBI Taxonomy" id="1522"/>
    <lineage>
        <taxon>Bacteria</taxon>
        <taxon>Bacillati</taxon>
        <taxon>Bacillota</taxon>
        <taxon>Clostridia</taxon>
        <taxon>Eubacteriales</taxon>
        <taxon>Clostridiaceae</taxon>
        <taxon>Clostridium</taxon>
    </lineage>
</organism>
<proteinExistence type="predicted"/>
<dbReference type="Proteomes" id="UP000260025">
    <property type="component" value="Unassembled WGS sequence"/>
</dbReference>
<protein>
    <submittedName>
        <fullName evidence="2">Uncharacterized protein</fullName>
    </submittedName>
</protein>
<sequence>MLPLMYLMVMMSLGTIHAGEASSEAEVGFDVNEDSVYRLNVQVIGRGVVRDGRQYIRTSLTYETAPGVVKEFILEPEEGYRVKQVSYERLQADMHELSTDSPSMDDAATPAMAMALAEDEDVLLARYAGPLPENIIDVTDQLVDNKIEIQTESVDTKLIVVYEEVPGKDGNLAGAVGDDGNSGNDVVDTADHTDTVPYLILMLAAMLIMAERKRRLSEEEYNKQEEMKMKKTRVFTATMALTMAAGMFAMPIFATDGSNDGQGTNPDSTTVSYNNATIIENPDGAPATWGVEVPKAITFTDKISSIRADVKLVDLSADKNPGYPDAANAVTVKVKSENGYEMKLNDPDEPDSLKYTLGYEKSGAMTNAPIAKNTDFEIGKLSEDNLKIKGMAVKLSNALMTGNHTDKLIYTISTTTVTP</sequence>
<keyword evidence="1" id="KW-0732">Signal</keyword>
<feature type="signal peptide" evidence="1">
    <location>
        <begin position="1"/>
        <end position="18"/>
    </location>
</feature>
<evidence type="ECO:0000313" key="3">
    <source>
        <dbReference type="Proteomes" id="UP000260025"/>
    </source>
</evidence>
<dbReference type="EMBL" id="QVEV01000037">
    <property type="protein sequence ID" value="RGC11341.1"/>
    <property type="molecule type" value="Genomic_DNA"/>
</dbReference>
<evidence type="ECO:0000256" key="1">
    <source>
        <dbReference type="SAM" id="SignalP"/>
    </source>
</evidence>
<comment type="caution">
    <text evidence="2">The sequence shown here is derived from an EMBL/GenBank/DDBJ whole genome shotgun (WGS) entry which is preliminary data.</text>
</comment>
<name>A0A3E2VKS2_CLOIN</name>
<accession>A0A3E2VKS2</accession>